<evidence type="ECO:0000256" key="8">
    <source>
        <dbReference type="ARBA" id="ARBA00022723"/>
    </source>
</evidence>
<evidence type="ECO:0000256" key="1">
    <source>
        <dbReference type="ARBA" id="ARBA00001946"/>
    </source>
</evidence>
<evidence type="ECO:0000256" key="5">
    <source>
        <dbReference type="ARBA" id="ARBA00012828"/>
    </source>
</evidence>
<keyword evidence="12 13" id="KW-0630">Potassium</keyword>
<dbReference type="GO" id="GO:0046872">
    <property type="term" value="F:metal ion binding"/>
    <property type="evidence" value="ECO:0007669"/>
    <property type="project" value="UniProtKB-KW"/>
</dbReference>
<comment type="cofactor">
    <cofactor evidence="1">
        <name>Mg(2+)</name>
        <dbReference type="ChEBI" id="CHEBI:18420"/>
    </cofactor>
</comment>
<keyword evidence="11 13" id="KW-0460">Magnesium</keyword>
<dbReference type="SUPFAM" id="SSF55973">
    <property type="entry name" value="S-adenosylmethionine synthetase"/>
    <property type="match status" value="3"/>
</dbReference>
<name>A0A0G0AVQ1_9BACT</name>
<comment type="subcellular location">
    <subcellularLocation>
        <location evidence="13">Cytoplasm</location>
    </subcellularLocation>
</comment>
<sequence>MVENWLKDPTATHKWVLIPTCIIKLILGKIGLCLVYAENLSLFMRIFYFYMIKTAEFVSPKHPDKICDLIADSLLDLYLQGDKNSRVAIEVMGGHNLIIINGEVTSKIKIDIEKIVRDIVGEDYKVISNIVLQSPEIAHGVDAGGAGDQGIMKGYATSETNTFMPLEYELARSLCQKIFKVYPYDGKTQVTIDGDKVITVVASFQNTKNDKLLELVKSIIKADEYLINPAGEWIQGGFDSDTGLSGRKLIVDNYGPEINIGGGSFSGKDYTKVDRSGAYIARKIAVDLLKKYNAKEVYTKLAYAIGKSDPVMAVSTVDGKEESIVGYDLSPNGIREYLKLDEVKFVDTCNWGHFGRNFNWD</sequence>
<accession>A0A0G0AVQ1</accession>
<dbReference type="InterPro" id="IPR022630">
    <property type="entry name" value="S-AdoMet_synt_C"/>
</dbReference>
<evidence type="ECO:0000256" key="4">
    <source>
        <dbReference type="ARBA" id="ARBA00009685"/>
    </source>
</evidence>
<reference evidence="18 19" key="1">
    <citation type="journal article" date="2015" name="Nature">
        <title>rRNA introns, odd ribosomes, and small enigmatic genomes across a large radiation of phyla.</title>
        <authorList>
            <person name="Brown C.T."/>
            <person name="Hug L.A."/>
            <person name="Thomas B.C."/>
            <person name="Sharon I."/>
            <person name="Castelle C.J."/>
            <person name="Singh A."/>
            <person name="Wilkins M.J."/>
            <person name="Williams K.H."/>
            <person name="Banfield J.F."/>
        </authorList>
    </citation>
    <scope>NUCLEOTIDE SEQUENCE [LARGE SCALE GENOMIC DNA]</scope>
</reference>
<organism evidence="18 19">
    <name type="scientific">Candidatus Nomurabacteria bacterium GW2011_GWF1_31_48</name>
    <dbReference type="NCBI Taxonomy" id="1618767"/>
    <lineage>
        <taxon>Bacteria</taxon>
        <taxon>Candidatus Nomuraibacteriota</taxon>
    </lineage>
</organism>
<feature type="domain" description="S-adenosylmethionine synthetase central" evidence="16">
    <location>
        <begin position="145"/>
        <end position="220"/>
    </location>
</feature>
<evidence type="ECO:0000256" key="12">
    <source>
        <dbReference type="ARBA" id="ARBA00022958"/>
    </source>
</evidence>
<dbReference type="GO" id="GO:0005524">
    <property type="term" value="F:ATP binding"/>
    <property type="evidence" value="ECO:0007669"/>
    <property type="project" value="UniProtKB-KW"/>
</dbReference>
<dbReference type="Pfam" id="PF02772">
    <property type="entry name" value="S-AdoMet_synt_M"/>
    <property type="match status" value="1"/>
</dbReference>
<dbReference type="Pfam" id="PF02773">
    <property type="entry name" value="S-AdoMet_synt_C"/>
    <property type="match status" value="1"/>
</dbReference>
<keyword evidence="7" id="KW-0808">Transferase</keyword>
<dbReference type="GO" id="GO:0006730">
    <property type="term" value="P:one-carbon metabolic process"/>
    <property type="evidence" value="ECO:0007669"/>
    <property type="project" value="UniProtKB-KW"/>
</dbReference>
<dbReference type="PATRIC" id="fig|1618767.3.peg.85"/>
<dbReference type="Proteomes" id="UP000034934">
    <property type="component" value="Unassembled WGS sequence"/>
</dbReference>
<evidence type="ECO:0000256" key="13">
    <source>
        <dbReference type="RuleBase" id="RU000542"/>
    </source>
</evidence>
<keyword evidence="9" id="KW-0547">Nucleotide-binding</keyword>
<comment type="pathway">
    <text evidence="3">Amino-acid biosynthesis; S-adenosyl-L-methionine biosynthesis; S-adenosyl-L-methionine from L-methionine: step 1/1.</text>
</comment>
<keyword evidence="14" id="KW-0472">Membrane</keyword>
<dbReference type="GO" id="GO:0005737">
    <property type="term" value="C:cytoplasm"/>
    <property type="evidence" value="ECO:0007669"/>
    <property type="project" value="UniProtKB-SubCell"/>
</dbReference>
<keyword evidence="6" id="KW-0554">One-carbon metabolism</keyword>
<dbReference type="PANTHER" id="PTHR11964">
    <property type="entry name" value="S-ADENOSYLMETHIONINE SYNTHETASE"/>
    <property type="match status" value="1"/>
</dbReference>
<evidence type="ECO:0000259" key="17">
    <source>
        <dbReference type="Pfam" id="PF02773"/>
    </source>
</evidence>
<dbReference type="UniPathway" id="UPA00315">
    <property type="reaction ID" value="UER00080"/>
</dbReference>
<comment type="subunit">
    <text evidence="13">Homotetramer.</text>
</comment>
<evidence type="ECO:0000259" key="16">
    <source>
        <dbReference type="Pfam" id="PF02772"/>
    </source>
</evidence>
<comment type="caution">
    <text evidence="18">The sequence shown here is derived from an EMBL/GenBank/DDBJ whole genome shotgun (WGS) entry which is preliminary data.</text>
</comment>
<evidence type="ECO:0000256" key="3">
    <source>
        <dbReference type="ARBA" id="ARBA00005224"/>
    </source>
</evidence>
<keyword evidence="10" id="KW-0067">ATP-binding</keyword>
<evidence type="ECO:0000256" key="9">
    <source>
        <dbReference type="ARBA" id="ARBA00022741"/>
    </source>
</evidence>
<dbReference type="Gene3D" id="3.30.300.10">
    <property type="match status" value="3"/>
</dbReference>
<comment type="similarity">
    <text evidence="4">Belongs to the AdoMet synthase family.</text>
</comment>
<dbReference type="EMBL" id="LBOG01000001">
    <property type="protein sequence ID" value="KKP30700.1"/>
    <property type="molecule type" value="Genomic_DNA"/>
</dbReference>
<comment type="cofactor">
    <cofactor evidence="2">
        <name>K(+)</name>
        <dbReference type="ChEBI" id="CHEBI:29103"/>
    </cofactor>
</comment>
<dbReference type="InterPro" id="IPR022631">
    <property type="entry name" value="ADOMET_SYNTHASE_CS"/>
</dbReference>
<keyword evidence="14" id="KW-1133">Transmembrane helix</keyword>
<dbReference type="InterPro" id="IPR022629">
    <property type="entry name" value="S-AdoMet_synt_central"/>
</dbReference>
<proteinExistence type="inferred from homology"/>
<feature type="transmembrane region" description="Helical" evidence="14">
    <location>
        <begin position="15"/>
        <end position="37"/>
    </location>
</feature>
<gene>
    <name evidence="18" type="ORF">UR19_C0001G0084</name>
</gene>
<dbReference type="GO" id="GO:0006556">
    <property type="term" value="P:S-adenosylmethionine biosynthetic process"/>
    <property type="evidence" value="ECO:0007669"/>
    <property type="project" value="UniProtKB-UniPathway"/>
</dbReference>
<feature type="domain" description="S-adenosylmethionine synthetase N-terminal" evidence="15">
    <location>
        <begin position="52"/>
        <end position="121"/>
    </location>
</feature>
<evidence type="ECO:0000256" key="6">
    <source>
        <dbReference type="ARBA" id="ARBA00022563"/>
    </source>
</evidence>
<keyword evidence="14" id="KW-0812">Transmembrane</keyword>
<dbReference type="InterPro" id="IPR022628">
    <property type="entry name" value="S-AdoMet_synt_N"/>
</dbReference>
<protein>
    <recommendedName>
        <fullName evidence="5">methionine adenosyltransferase</fullName>
        <ecNumber evidence="5">2.5.1.6</ecNumber>
    </recommendedName>
</protein>
<evidence type="ECO:0000256" key="14">
    <source>
        <dbReference type="SAM" id="Phobius"/>
    </source>
</evidence>
<keyword evidence="8 13" id="KW-0479">Metal-binding</keyword>
<dbReference type="InterPro" id="IPR002133">
    <property type="entry name" value="S-AdoMet_synthetase"/>
</dbReference>
<dbReference type="PIRSF" id="PIRSF000497">
    <property type="entry name" value="MAT"/>
    <property type="match status" value="1"/>
</dbReference>
<evidence type="ECO:0000313" key="19">
    <source>
        <dbReference type="Proteomes" id="UP000034934"/>
    </source>
</evidence>
<dbReference type="EC" id="2.5.1.6" evidence="5"/>
<evidence type="ECO:0000256" key="7">
    <source>
        <dbReference type="ARBA" id="ARBA00022679"/>
    </source>
</evidence>
<evidence type="ECO:0000256" key="11">
    <source>
        <dbReference type="ARBA" id="ARBA00022842"/>
    </source>
</evidence>
<dbReference type="InterPro" id="IPR022636">
    <property type="entry name" value="S-AdoMet_synthetase_sfam"/>
</dbReference>
<dbReference type="AlphaFoldDB" id="A0A0G0AVQ1"/>
<evidence type="ECO:0000259" key="15">
    <source>
        <dbReference type="Pfam" id="PF00438"/>
    </source>
</evidence>
<evidence type="ECO:0000313" key="18">
    <source>
        <dbReference type="EMBL" id="KKP30700.1"/>
    </source>
</evidence>
<evidence type="ECO:0000256" key="2">
    <source>
        <dbReference type="ARBA" id="ARBA00001958"/>
    </source>
</evidence>
<dbReference type="PROSITE" id="PS00377">
    <property type="entry name" value="ADOMET_SYNTHASE_2"/>
    <property type="match status" value="1"/>
</dbReference>
<evidence type="ECO:0000256" key="10">
    <source>
        <dbReference type="ARBA" id="ARBA00022840"/>
    </source>
</evidence>
<dbReference type="GO" id="GO:0004478">
    <property type="term" value="F:methionine adenosyltransferase activity"/>
    <property type="evidence" value="ECO:0007669"/>
    <property type="project" value="UniProtKB-EC"/>
</dbReference>
<dbReference type="Pfam" id="PF00438">
    <property type="entry name" value="S-AdoMet_synt_N"/>
    <property type="match status" value="1"/>
</dbReference>
<dbReference type="PROSITE" id="PS00376">
    <property type="entry name" value="ADOMET_SYNTHASE_1"/>
    <property type="match status" value="1"/>
</dbReference>
<feature type="domain" description="S-adenosylmethionine synthetase C-terminal" evidence="17">
    <location>
        <begin position="236"/>
        <end position="361"/>
    </location>
</feature>